<protein>
    <submittedName>
        <fullName evidence="1">Uncharacterized protein</fullName>
    </submittedName>
</protein>
<evidence type="ECO:0000313" key="1">
    <source>
        <dbReference type="EMBL" id="MST87847.1"/>
    </source>
</evidence>
<organism evidence="1 2">
    <name type="scientific">Lactobacillus porci</name>
    <dbReference type="NCBI Taxonomy" id="2012477"/>
    <lineage>
        <taxon>Bacteria</taxon>
        <taxon>Bacillati</taxon>
        <taxon>Bacillota</taxon>
        <taxon>Bacilli</taxon>
        <taxon>Lactobacillales</taxon>
        <taxon>Lactobacillaceae</taxon>
        <taxon>Lactobacillus</taxon>
    </lineage>
</organism>
<dbReference type="EMBL" id="VUMX01000039">
    <property type="protein sequence ID" value="MST87847.1"/>
    <property type="molecule type" value="Genomic_DNA"/>
</dbReference>
<dbReference type="OrthoDB" id="10007441at2"/>
<accession>A0A6A8MGA6</accession>
<gene>
    <name evidence="1" type="ORF">FYJ62_09555</name>
</gene>
<evidence type="ECO:0000313" key="2">
    <source>
        <dbReference type="Proteomes" id="UP000438120"/>
    </source>
</evidence>
<proteinExistence type="predicted"/>
<reference evidence="1 2" key="1">
    <citation type="submission" date="2019-08" db="EMBL/GenBank/DDBJ databases">
        <title>In-depth cultivation of the pig gut microbiome towards novel bacterial diversity and tailored functional studies.</title>
        <authorList>
            <person name="Wylensek D."/>
            <person name="Hitch T.C.A."/>
            <person name="Clavel T."/>
        </authorList>
    </citation>
    <scope>NUCLEOTIDE SEQUENCE [LARGE SCALE GENOMIC DNA]</scope>
    <source>
        <strain evidence="1 2">Bifido-178-WT-2B</strain>
    </source>
</reference>
<sequence>MQETELHVKKRRKRYLTLLTVMLMIAGCGAGLAGSSSQALAKGKQRDFNSVAAKNSKNFTKGEKLADASWTGRKYVHSFDARNGEMIPGKDFDGYLKFPNLKKASSRPKGFSYYLFGGTKSNWSVDTAKSGTVLYKYSDKDKGHIGIYYKNAAYYYDKDMKKPKLVSLRLTMTNWTDPSWTWGTTNGSLHYFRFHPHKIGFNARGDGVVVFHVDIIGVKNKKIPLSFWDLM</sequence>
<dbReference type="RefSeq" id="WP_154549457.1">
    <property type="nucleotide sequence ID" value="NZ_VUMX01000039.1"/>
</dbReference>
<name>A0A6A8MGA6_9LACO</name>
<dbReference type="Proteomes" id="UP000438120">
    <property type="component" value="Unassembled WGS sequence"/>
</dbReference>
<keyword evidence="2" id="KW-1185">Reference proteome</keyword>
<comment type="caution">
    <text evidence="1">The sequence shown here is derived from an EMBL/GenBank/DDBJ whole genome shotgun (WGS) entry which is preliminary data.</text>
</comment>
<dbReference type="AlphaFoldDB" id="A0A6A8MGA6"/>